<proteinExistence type="predicted"/>
<reference evidence="1 2" key="1">
    <citation type="journal article" date="2021" name="BMC Genomics">
        <title>Datura genome reveals duplications of psychoactive alkaloid biosynthetic genes and high mutation rate following tissue culture.</title>
        <authorList>
            <person name="Rajewski A."/>
            <person name="Carter-House D."/>
            <person name="Stajich J."/>
            <person name="Litt A."/>
        </authorList>
    </citation>
    <scope>NUCLEOTIDE SEQUENCE [LARGE SCALE GENOMIC DNA]</scope>
    <source>
        <strain evidence="1">AR-01</strain>
    </source>
</reference>
<dbReference type="PANTHER" id="PTHR34223">
    <property type="entry name" value="OS11G0201299 PROTEIN"/>
    <property type="match status" value="1"/>
</dbReference>
<comment type="caution">
    <text evidence="1">The sequence shown here is derived from an EMBL/GenBank/DDBJ whole genome shotgun (WGS) entry which is preliminary data.</text>
</comment>
<dbReference type="InterPro" id="IPR053197">
    <property type="entry name" value="F-box_SCFL_complex_component"/>
</dbReference>
<protein>
    <submittedName>
        <fullName evidence="1">Uncharacterized protein</fullName>
    </submittedName>
</protein>
<dbReference type="EMBL" id="JACEIK010001009">
    <property type="protein sequence ID" value="MCD7464989.1"/>
    <property type="molecule type" value="Genomic_DNA"/>
</dbReference>
<organism evidence="1 2">
    <name type="scientific">Datura stramonium</name>
    <name type="common">Jimsonweed</name>
    <name type="synonym">Common thornapple</name>
    <dbReference type="NCBI Taxonomy" id="4076"/>
    <lineage>
        <taxon>Eukaryota</taxon>
        <taxon>Viridiplantae</taxon>
        <taxon>Streptophyta</taxon>
        <taxon>Embryophyta</taxon>
        <taxon>Tracheophyta</taxon>
        <taxon>Spermatophyta</taxon>
        <taxon>Magnoliopsida</taxon>
        <taxon>eudicotyledons</taxon>
        <taxon>Gunneridae</taxon>
        <taxon>Pentapetalae</taxon>
        <taxon>asterids</taxon>
        <taxon>lamiids</taxon>
        <taxon>Solanales</taxon>
        <taxon>Solanaceae</taxon>
        <taxon>Solanoideae</taxon>
        <taxon>Datureae</taxon>
        <taxon>Datura</taxon>
    </lineage>
</organism>
<name>A0ABS8T1V5_DATST</name>
<accession>A0ABS8T1V5</accession>
<sequence>MATGEGDRLGDCPAQFLFTHPLFYHSISDFPVSQTREATLDYLAFIHREIYYWRFCQKIREFCVWQLRYEEEYARDVDLWVHFALKLANVESFTLDISWNSLVSLTFGYMDFKDGVMEKVLSGCPNLERLSLYSVSGIHPLEISSVKLTELAIDNYYDHNNDLWLEISAPYIQNLRLSGLCREIRIGQGNLASLVTATLTLVYHFEDEQTNMVKETSCLKELLHSVAHVENLKLGHWCIRFIPTLHYLN</sequence>
<dbReference type="SUPFAM" id="SSF52047">
    <property type="entry name" value="RNI-like"/>
    <property type="match status" value="1"/>
</dbReference>
<dbReference type="PANTHER" id="PTHR34223:SF51">
    <property type="entry name" value="OS06G0556300 PROTEIN"/>
    <property type="match status" value="1"/>
</dbReference>
<evidence type="ECO:0000313" key="2">
    <source>
        <dbReference type="Proteomes" id="UP000823775"/>
    </source>
</evidence>
<keyword evidence="2" id="KW-1185">Reference proteome</keyword>
<gene>
    <name evidence="1" type="ORF">HAX54_000341</name>
</gene>
<dbReference type="Gene3D" id="3.80.10.10">
    <property type="entry name" value="Ribonuclease Inhibitor"/>
    <property type="match status" value="1"/>
</dbReference>
<evidence type="ECO:0000313" key="1">
    <source>
        <dbReference type="EMBL" id="MCD7464989.1"/>
    </source>
</evidence>
<dbReference type="InterPro" id="IPR032675">
    <property type="entry name" value="LRR_dom_sf"/>
</dbReference>
<dbReference type="Proteomes" id="UP000823775">
    <property type="component" value="Unassembled WGS sequence"/>
</dbReference>